<dbReference type="EMBL" id="WNTK01000011">
    <property type="protein sequence ID" value="KAG9476124.1"/>
    <property type="molecule type" value="Genomic_DNA"/>
</dbReference>
<keyword evidence="2" id="KW-1185">Reference proteome</keyword>
<sequence>MHHLLKGIWHKPVSATRRLHEDVSLNGRNMAHVRPPMTAICCIHFQHFCLLEMRLNILCIYCSITNGTCFCRKYHHKKVNLHNIFKD</sequence>
<evidence type="ECO:0000313" key="2">
    <source>
        <dbReference type="Proteomes" id="UP000770717"/>
    </source>
</evidence>
<gene>
    <name evidence="1" type="ORF">GDO78_002946</name>
</gene>
<organism evidence="1 2">
    <name type="scientific">Eleutherodactylus coqui</name>
    <name type="common">Puerto Rican coqui</name>
    <dbReference type="NCBI Taxonomy" id="57060"/>
    <lineage>
        <taxon>Eukaryota</taxon>
        <taxon>Metazoa</taxon>
        <taxon>Chordata</taxon>
        <taxon>Craniata</taxon>
        <taxon>Vertebrata</taxon>
        <taxon>Euteleostomi</taxon>
        <taxon>Amphibia</taxon>
        <taxon>Batrachia</taxon>
        <taxon>Anura</taxon>
        <taxon>Neobatrachia</taxon>
        <taxon>Hyloidea</taxon>
        <taxon>Eleutherodactylidae</taxon>
        <taxon>Eleutherodactylinae</taxon>
        <taxon>Eleutherodactylus</taxon>
        <taxon>Eleutherodactylus</taxon>
    </lineage>
</organism>
<accession>A0A8J6EVG2</accession>
<proteinExistence type="predicted"/>
<dbReference type="Proteomes" id="UP000770717">
    <property type="component" value="Unassembled WGS sequence"/>
</dbReference>
<name>A0A8J6EVG2_ELECQ</name>
<reference evidence="1" key="1">
    <citation type="thesis" date="2020" institute="ProQuest LLC" country="789 East Eisenhower Parkway, Ann Arbor, MI, USA">
        <title>Comparative Genomics and Chromosome Evolution.</title>
        <authorList>
            <person name="Mudd A.B."/>
        </authorList>
    </citation>
    <scope>NUCLEOTIDE SEQUENCE</scope>
    <source>
        <strain evidence="1">HN-11 Male</strain>
        <tissue evidence="1">Kidney and liver</tissue>
    </source>
</reference>
<evidence type="ECO:0000313" key="1">
    <source>
        <dbReference type="EMBL" id="KAG9476124.1"/>
    </source>
</evidence>
<protein>
    <submittedName>
        <fullName evidence="1">Uncharacterized protein</fullName>
    </submittedName>
</protein>
<dbReference type="AlphaFoldDB" id="A0A8J6EVG2"/>
<comment type="caution">
    <text evidence="1">The sequence shown here is derived from an EMBL/GenBank/DDBJ whole genome shotgun (WGS) entry which is preliminary data.</text>
</comment>